<evidence type="ECO:0000259" key="1">
    <source>
        <dbReference type="PROSITE" id="PS50943"/>
    </source>
</evidence>
<accession>A0A1G4TNA3</accession>
<evidence type="ECO:0000313" key="2">
    <source>
        <dbReference type="EMBL" id="SCW82802.1"/>
    </source>
</evidence>
<dbReference type="CDD" id="cd00093">
    <property type="entry name" value="HTH_XRE"/>
    <property type="match status" value="1"/>
</dbReference>
<dbReference type="GO" id="GO:0003677">
    <property type="term" value="F:DNA binding"/>
    <property type="evidence" value="ECO:0007669"/>
    <property type="project" value="InterPro"/>
</dbReference>
<dbReference type="Gene3D" id="1.10.260.40">
    <property type="entry name" value="lambda repressor-like DNA-binding domains"/>
    <property type="match status" value="1"/>
</dbReference>
<organism evidence="2 3">
    <name type="scientific">Paenibacillus tianmuensis</name>
    <dbReference type="NCBI Taxonomy" id="624147"/>
    <lineage>
        <taxon>Bacteria</taxon>
        <taxon>Bacillati</taxon>
        <taxon>Bacillota</taxon>
        <taxon>Bacilli</taxon>
        <taxon>Bacillales</taxon>
        <taxon>Paenibacillaceae</taxon>
        <taxon>Paenibacillus</taxon>
    </lineage>
</organism>
<feature type="domain" description="HTH cro/C1-type" evidence="1">
    <location>
        <begin position="6"/>
        <end position="61"/>
    </location>
</feature>
<sequence>MIRSRLKEIADSRGLSIRQIATGAGIHFEIARRMYNDTMERYPRDMLDKLCEFLGVEVGDLLERRKESPPVD</sequence>
<protein>
    <submittedName>
        <fullName evidence="2">Putative transcriptional regulator</fullName>
    </submittedName>
</protein>
<dbReference type="EMBL" id="FMTT01000059">
    <property type="protein sequence ID" value="SCW82802.1"/>
    <property type="molecule type" value="Genomic_DNA"/>
</dbReference>
<proteinExistence type="predicted"/>
<reference evidence="3" key="1">
    <citation type="submission" date="2016-10" db="EMBL/GenBank/DDBJ databases">
        <authorList>
            <person name="Varghese N."/>
            <person name="Submissions S."/>
        </authorList>
    </citation>
    <scope>NUCLEOTIDE SEQUENCE [LARGE SCALE GENOMIC DNA]</scope>
    <source>
        <strain evidence="3">CGMCC 1.8946</strain>
    </source>
</reference>
<dbReference type="Proteomes" id="UP000198601">
    <property type="component" value="Unassembled WGS sequence"/>
</dbReference>
<gene>
    <name evidence="2" type="ORF">SAMN04487970_10598</name>
</gene>
<dbReference type="SUPFAM" id="SSF47413">
    <property type="entry name" value="lambda repressor-like DNA-binding domains"/>
    <property type="match status" value="1"/>
</dbReference>
<keyword evidence="3" id="KW-1185">Reference proteome</keyword>
<dbReference type="SMART" id="SM00530">
    <property type="entry name" value="HTH_XRE"/>
    <property type="match status" value="1"/>
</dbReference>
<dbReference type="InterPro" id="IPR001387">
    <property type="entry name" value="Cro/C1-type_HTH"/>
</dbReference>
<dbReference type="Pfam" id="PF13443">
    <property type="entry name" value="HTH_26"/>
    <property type="match status" value="1"/>
</dbReference>
<evidence type="ECO:0000313" key="3">
    <source>
        <dbReference type="Proteomes" id="UP000198601"/>
    </source>
</evidence>
<dbReference type="OrthoDB" id="2456072at2"/>
<dbReference type="InterPro" id="IPR010982">
    <property type="entry name" value="Lambda_DNA-bd_dom_sf"/>
</dbReference>
<name>A0A1G4TNA3_9BACL</name>
<dbReference type="AlphaFoldDB" id="A0A1G4TNA3"/>
<dbReference type="RefSeq" id="WP_090676329.1">
    <property type="nucleotide sequence ID" value="NZ_FMTT01000059.1"/>
</dbReference>
<dbReference type="PROSITE" id="PS50943">
    <property type="entry name" value="HTH_CROC1"/>
    <property type="match status" value="1"/>
</dbReference>